<evidence type="ECO:0000313" key="2">
    <source>
        <dbReference type="Proteomes" id="UP000299102"/>
    </source>
</evidence>
<protein>
    <recommendedName>
        <fullName evidence="3">Mos1 transposase HTH domain-containing protein</fullName>
    </recommendedName>
</protein>
<dbReference type="AlphaFoldDB" id="A0A4C1WHX1"/>
<evidence type="ECO:0008006" key="3">
    <source>
        <dbReference type="Google" id="ProtNLM"/>
    </source>
</evidence>
<name>A0A4C1WHX1_EUMVA</name>
<dbReference type="Proteomes" id="UP000299102">
    <property type="component" value="Unassembled WGS sequence"/>
</dbReference>
<dbReference type="OrthoDB" id="10017160at2759"/>
<sequence length="84" mass="9464">MGVEVRTRRPGCETSVEGTAFNNKAPYKATIYNWFAEFKCSRVNLGDEVPDGRPPTAVNNKNIDAVRRMIETDSDVTYHQIRAS</sequence>
<keyword evidence="2" id="KW-1185">Reference proteome</keyword>
<dbReference type="EMBL" id="BGZK01000559">
    <property type="protein sequence ID" value="GBP50122.1"/>
    <property type="molecule type" value="Genomic_DNA"/>
</dbReference>
<organism evidence="1 2">
    <name type="scientific">Eumeta variegata</name>
    <name type="common">Bagworm moth</name>
    <name type="synonym">Eumeta japonica</name>
    <dbReference type="NCBI Taxonomy" id="151549"/>
    <lineage>
        <taxon>Eukaryota</taxon>
        <taxon>Metazoa</taxon>
        <taxon>Ecdysozoa</taxon>
        <taxon>Arthropoda</taxon>
        <taxon>Hexapoda</taxon>
        <taxon>Insecta</taxon>
        <taxon>Pterygota</taxon>
        <taxon>Neoptera</taxon>
        <taxon>Endopterygota</taxon>
        <taxon>Lepidoptera</taxon>
        <taxon>Glossata</taxon>
        <taxon>Ditrysia</taxon>
        <taxon>Tineoidea</taxon>
        <taxon>Psychidae</taxon>
        <taxon>Oiketicinae</taxon>
        <taxon>Eumeta</taxon>
    </lineage>
</organism>
<evidence type="ECO:0000313" key="1">
    <source>
        <dbReference type="EMBL" id="GBP50122.1"/>
    </source>
</evidence>
<gene>
    <name evidence="1" type="ORF">EVAR_42803_1</name>
</gene>
<proteinExistence type="predicted"/>
<reference evidence="1 2" key="1">
    <citation type="journal article" date="2019" name="Commun. Biol.">
        <title>The bagworm genome reveals a unique fibroin gene that provides high tensile strength.</title>
        <authorList>
            <person name="Kono N."/>
            <person name="Nakamura H."/>
            <person name="Ohtoshi R."/>
            <person name="Tomita M."/>
            <person name="Numata K."/>
            <person name="Arakawa K."/>
        </authorList>
    </citation>
    <scope>NUCLEOTIDE SEQUENCE [LARGE SCALE GENOMIC DNA]</scope>
</reference>
<comment type="caution">
    <text evidence="1">The sequence shown here is derived from an EMBL/GenBank/DDBJ whole genome shotgun (WGS) entry which is preliminary data.</text>
</comment>
<accession>A0A4C1WHX1</accession>